<dbReference type="GO" id="GO:0032993">
    <property type="term" value="C:protein-DNA complex"/>
    <property type="evidence" value="ECO:0007669"/>
    <property type="project" value="TreeGrafter"/>
</dbReference>
<dbReference type="FunFam" id="1.10.10.10:FF:000018">
    <property type="entry name" value="DNA-binding response regulator ResD"/>
    <property type="match status" value="1"/>
</dbReference>
<keyword evidence="2 8" id="KW-0597">Phosphoprotein</keyword>
<dbReference type="GO" id="GO:0006355">
    <property type="term" value="P:regulation of DNA-templated transcription"/>
    <property type="evidence" value="ECO:0007669"/>
    <property type="project" value="InterPro"/>
</dbReference>
<reference evidence="12 13" key="1">
    <citation type="submission" date="2016-11" db="EMBL/GenBank/DDBJ databases">
        <authorList>
            <person name="Jaros S."/>
            <person name="Januszkiewicz K."/>
            <person name="Wedrychowicz H."/>
        </authorList>
    </citation>
    <scope>NUCLEOTIDE SEQUENCE [LARGE SCALE GENOMIC DNA]</scope>
    <source>
        <strain evidence="12 13">DSM 8605</strain>
    </source>
</reference>
<dbReference type="Pfam" id="PF00072">
    <property type="entry name" value="Response_reg"/>
    <property type="match status" value="1"/>
</dbReference>
<comment type="function">
    <text evidence="7">May play the central regulatory role in sporulation. It may be an element of the effector pathway responsible for the activation of sporulation genes in response to nutritional stress. Spo0A may act in concert with spo0H (a sigma factor) to control the expression of some genes that are critical to the sporulation process.</text>
</comment>
<dbReference type="SUPFAM" id="SSF46894">
    <property type="entry name" value="C-terminal effector domain of the bipartite response regulators"/>
    <property type="match status" value="1"/>
</dbReference>
<organism evidence="12 13">
    <name type="scientific">Clostridium grantii DSM 8605</name>
    <dbReference type="NCBI Taxonomy" id="1121316"/>
    <lineage>
        <taxon>Bacteria</taxon>
        <taxon>Bacillati</taxon>
        <taxon>Bacillota</taxon>
        <taxon>Clostridia</taxon>
        <taxon>Eubacteriales</taxon>
        <taxon>Clostridiaceae</taxon>
        <taxon>Clostridium</taxon>
    </lineage>
</organism>
<dbReference type="GO" id="GO:0000976">
    <property type="term" value="F:transcription cis-regulatory region binding"/>
    <property type="evidence" value="ECO:0007669"/>
    <property type="project" value="TreeGrafter"/>
</dbReference>
<dbReference type="RefSeq" id="WP_073336805.1">
    <property type="nucleotide sequence ID" value="NZ_FQXM01000003.1"/>
</dbReference>
<evidence type="ECO:0000313" key="13">
    <source>
        <dbReference type="Proteomes" id="UP000184447"/>
    </source>
</evidence>
<dbReference type="PANTHER" id="PTHR48111:SF73">
    <property type="entry name" value="ALKALINE PHOSPHATASE SYNTHESIS TRANSCRIPTIONAL REGULATORY PROTEIN PHOP"/>
    <property type="match status" value="1"/>
</dbReference>
<feature type="domain" description="Response regulatory" evidence="10">
    <location>
        <begin position="3"/>
        <end position="115"/>
    </location>
</feature>
<gene>
    <name evidence="12" type="ORF">SAMN02745207_00569</name>
</gene>
<feature type="modified residue" description="4-aspartylphosphate" evidence="8">
    <location>
        <position position="52"/>
    </location>
</feature>
<dbReference type="InterPro" id="IPR001867">
    <property type="entry name" value="OmpR/PhoB-type_DNA-bd"/>
</dbReference>
<keyword evidence="13" id="KW-1185">Reference proteome</keyword>
<dbReference type="PROSITE" id="PS50110">
    <property type="entry name" value="RESPONSE_REGULATORY"/>
    <property type="match status" value="1"/>
</dbReference>
<evidence type="ECO:0000256" key="3">
    <source>
        <dbReference type="ARBA" id="ARBA00023012"/>
    </source>
</evidence>
<dbReference type="Pfam" id="PF00486">
    <property type="entry name" value="Trans_reg_C"/>
    <property type="match status" value="1"/>
</dbReference>
<keyword evidence="5 9" id="KW-0238">DNA-binding</keyword>
<dbReference type="InterPro" id="IPR001789">
    <property type="entry name" value="Sig_transdc_resp-reg_receiver"/>
</dbReference>
<evidence type="ECO:0000256" key="4">
    <source>
        <dbReference type="ARBA" id="ARBA00023015"/>
    </source>
</evidence>
<dbReference type="Gene3D" id="3.40.50.2300">
    <property type="match status" value="1"/>
</dbReference>
<dbReference type="Gene3D" id="6.10.250.690">
    <property type="match status" value="1"/>
</dbReference>
<keyword evidence="4" id="KW-0805">Transcription regulation</keyword>
<feature type="domain" description="OmpR/PhoB-type" evidence="11">
    <location>
        <begin position="122"/>
        <end position="216"/>
    </location>
</feature>
<dbReference type="InterPro" id="IPR036388">
    <property type="entry name" value="WH-like_DNA-bd_sf"/>
</dbReference>
<evidence type="ECO:0000256" key="6">
    <source>
        <dbReference type="ARBA" id="ARBA00023163"/>
    </source>
</evidence>
<protein>
    <recommendedName>
        <fullName evidence="1">Stage 0 sporulation protein A homolog</fullName>
    </recommendedName>
</protein>
<dbReference type="SUPFAM" id="SSF52172">
    <property type="entry name" value="CheY-like"/>
    <property type="match status" value="1"/>
</dbReference>
<dbReference type="InterPro" id="IPR011006">
    <property type="entry name" value="CheY-like_superfamily"/>
</dbReference>
<sequence>MYRILIVEDEEPISDLIKLNLEMAGFETDEALDGRTALEKINKGNYDLVILDIMLPRMNGYELLPYIKEKDKPVIMLTAKDALKDKIMGLDLGADDYLTKPFENPELVARVKALLRRKKGKEGIIKFDNVEVDLTEKSVSKNGEEIEVTPKEFELLVILIQNKGIVLTREKLLKKVWNYDYLGDSRTIDMHIQRLRKKLDTEKITTIYKVGYRLEE</sequence>
<proteinExistence type="predicted"/>
<dbReference type="OrthoDB" id="9778712at2"/>
<dbReference type="PROSITE" id="PS51755">
    <property type="entry name" value="OMPR_PHOB"/>
    <property type="match status" value="1"/>
</dbReference>
<dbReference type="SMART" id="SM00862">
    <property type="entry name" value="Trans_reg_C"/>
    <property type="match status" value="1"/>
</dbReference>
<evidence type="ECO:0000256" key="7">
    <source>
        <dbReference type="ARBA" id="ARBA00024867"/>
    </source>
</evidence>
<evidence type="ECO:0000256" key="5">
    <source>
        <dbReference type="ARBA" id="ARBA00023125"/>
    </source>
</evidence>
<dbReference type="Proteomes" id="UP000184447">
    <property type="component" value="Unassembled WGS sequence"/>
</dbReference>
<dbReference type="Gene3D" id="1.10.10.10">
    <property type="entry name" value="Winged helix-like DNA-binding domain superfamily/Winged helix DNA-binding domain"/>
    <property type="match status" value="1"/>
</dbReference>
<dbReference type="CDD" id="cd17574">
    <property type="entry name" value="REC_OmpR"/>
    <property type="match status" value="1"/>
</dbReference>
<dbReference type="GO" id="GO:0005829">
    <property type="term" value="C:cytosol"/>
    <property type="evidence" value="ECO:0007669"/>
    <property type="project" value="TreeGrafter"/>
</dbReference>
<evidence type="ECO:0000256" key="2">
    <source>
        <dbReference type="ARBA" id="ARBA00022553"/>
    </source>
</evidence>
<keyword evidence="6" id="KW-0804">Transcription</keyword>
<feature type="DNA-binding region" description="OmpR/PhoB-type" evidence="9">
    <location>
        <begin position="122"/>
        <end position="216"/>
    </location>
</feature>
<evidence type="ECO:0000256" key="8">
    <source>
        <dbReference type="PROSITE-ProRule" id="PRU00169"/>
    </source>
</evidence>
<evidence type="ECO:0000256" key="1">
    <source>
        <dbReference type="ARBA" id="ARBA00018672"/>
    </source>
</evidence>
<dbReference type="AlphaFoldDB" id="A0A1M5RK29"/>
<evidence type="ECO:0000259" key="11">
    <source>
        <dbReference type="PROSITE" id="PS51755"/>
    </source>
</evidence>
<evidence type="ECO:0000256" key="9">
    <source>
        <dbReference type="PROSITE-ProRule" id="PRU01091"/>
    </source>
</evidence>
<keyword evidence="3" id="KW-0902">Two-component regulatory system</keyword>
<dbReference type="STRING" id="1121316.SAMN02745207_00569"/>
<dbReference type="CDD" id="cd00383">
    <property type="entry name" value="trans_reg_C"/>
    <property type="match status" value="1"/>
</dbReference>
<dbReference type="PANTHER" id="PTHR48111">
    <property type="entry name" value="REGULATOR OF RPOS"/>
    <property type="match status" value="1"/>
</dbReference>
<dbReference type="InterPro" id="IPR039420">
    <property type="entry name" value="WalR-like"/>
</dbReference>
<dbReference type="EMBL" id="FQXM01000003">
    <property type="protein sequence ID" value="SHH26438.1"/>
    <property type="molecule type" value="Genomic_DNA"/>
</dbReference>
<evidence type="ECO:0000313" key="12">
    <source>
        <dbReference type="EMBL" id="SHH26438.1"/>
    </source>
</evidence>
<dbReference type="GO" id="GO:0000156">
    <property type="term" value="F:phosphorelay response regulator activity"/>
    <property type="evidence" value="ECO:0007669"/>
    <property type="project" value="TreeGrafter"/>
</dbReference>
<dbReference type="SMART" id="SM00448">
    <property type="entry name" value="REC"/>
    <property type="match status" value="1"/>
</dbReference>
<accession>A0A1M5RK29</accession>
<evidence type="ECO:0000259" key="10">
    <source>
        <dbReference type="PROSITE" id="PS50110"/>
    </source>
</evidence>
<dbReference type="FunFam" id="3.40.50.2300:FF:000001">
    <property type="entry name" value="DNA-binding response regulator PhoB"/>
    <property type="match status" value="1"/>
</dbReference>
<dbReference type="InterPro" id="IPR016032">
    <property type="entry name" value="Sig_transdc_resp-reg_C-effctor"/>
</dbReference>
<name>A0A1M5RK29_9CLOT</name>